<organism evidence="2 3">
    <name type="scientific">Streptomyces pristinaespiralis (strain ATCC 25486 / DSM 40338 / CBS 914.69 / JCM 4507 / KCC S-0507 / NBRC 13074 / NRRL 2958 / 5647)</name>
    <dbReference type="NCBI Taxonomy" id="457429"/>
    <lineage>
        <taxon>Bacteria</taxon>
        <taxon>Bacillati</taxon>
        <taxon>Actinomycetota</taxon>
        <taxon>Actinomycetes</taxon>
        <taxon>Kitasatosporales</taxon>
        <taxon>Streptomycetaceae</taxon>
        <taxon>Streptomyces</taxon>
    </lineage>
</organism>
<evidence type="ECO:0000313" key="2">
    <source>
        <dbReference type="EMBL" id="EFH30941.1"/>
    </source>
</evidence>
<evidence type="ECO:0000313" key="3">
    <source>
        <dbReference type="Proteomes" id="UP000002805"/>
    </source>
</evidence>
<feature type="non-terminal residue" evidence="2">
    <location>
        <position position="1"/>
    </location>
</feature>
<keyword evidence="3" id="KW-1185">Reference proteome</keyword>
<feature type="region of interest" description="Disordered" evidence="1">
    <location>
        <begin position="131"/>
        <end position="274"/>
    </location>
</feature>
<accession>D6X5N3</accession>
<feature type="non-terminal residue" evidence="2">
    <location>
        <position position="274"/>
    </location>
</feature>
<dbReference type="AlphaFoldDB" id="D6X5N3"/>
<feature type="compositionally biased region" description="Polar residues" evidence="1">
    <location>
        <begin position="187"/>
        <end position="207"/>
    </location>
</feature>
<feature type="compositionally biased region" description="Polar residues" evidence="1">
    <location>
        <begin position="262"/>
        <end position="274"/>
    </location>
</feature>
<dbReference type="Gene3D" id="2.70.70.10">
    <property type="entry name" value="Glucose Permease (Domain IIA)"/>
    <property type="match status" value="1"/>
</dbReference>
<reference evidence="3" key="1">
    <citation type="submission" date="2008-02" db="EMBL/GenBank/DDBJ databases">
        <authorList>
            <consortium name="The Broad Institute Genome Sequencing Platform"/>
            <person name="Fischbach M."/>
            <person name="Ward D."/>
            <person name="Young S."/>
            <person name="Jaffe D."/>
            <person name="Gnerre S."/>
            <person name="Berlin A."/>
            <person name="Heiman D."/>
            <person name="Hepburn T."/>
            <person name="Sykes S."/>
            <person name="Alvarado L."/>
            <person name="Kodira C.D."/>
            <person name="Straight P."/>
            <person name="Clardy J."/>
            <person name="Hung D."/>
            <person name="Kolter R."/>
            <person name="Mekalanos J."/>
            <person name="Walker S."/>
            <person name="Walsh C.T."/>
            <person name="Lander E."/>
            <person name="Galagan J."/>
            <person name="Nusbaum C."/>
            <person name="Birren B."/>
        </authorList>
    </citation>
    <scope>NUCLEOTIDE SEQUENCE [LARGE SCALE GENOMIC DNA]</scope>
    <source>
        <strain evidence="3">ATCC 25486 / DSM 40338 / CBS 914.69 / JCM 4507 / NBRC 13074 / NRRL 2958 / 5647</strain>
    </source>
</reference>
<proteinExistence type="predicted"/>
<name>D6X5N3_STRE2</name>
<dbReference type="Proteomes" id="UP000002805">
    <property type="component" value="Chromosome"/>
</dbReference>
<reference evidence="3" key="2">
    <citation type="submission" date="2009-10" db="EMBL/GenBank/DDBJ databases">
        <title>The genome sequence of Streptomyces pristinaespiralis strain ATCC 25486.</title>
        <authorList>
            <consortium name="The Broad Institute Genome Sequencing Platform"/>
            <consortium name="Broad Institute Microbial Sequencing Center"/>
            <person name="Fischbach M."/>
            <person name="Godfrey P."/>
            <person name="Ward D."/>
            <person name="Young S."/>
            <person name="Zeng Q."/>
            <person name="Koehrsen M."/>
            <person name="Alvarado L."/>
            <person name="Berlin A.M."/>
            <person name="Bochicchio J."/>
            <person name="Borenstein D."/>
            <person name="Chapman S.B."/>
            <person name="Chen Z."/>
            <person name="Engels R."/>
            <person name="Freedman E."/>
            <person name="Gellesch M."/>
            <person name="Goldberg J."/>
            <person name="Griggs A."/>
            <person name="Gujja S."/>
            <person name="Heilman E.R."/>
            <person name="Heiman D.I."/>
            <person name="Hepburn T.A."/>
            <person name="Howarth C."/>
            <person name="Jen D."/>
            <person name="Larson L."/>
            <person name="Lewis B."/>
            <person name="Mehta T."/>
            <person name="Park D."/>
            <person name="Pearson M."/>
            <person name="Richards J."/>
            <person name="Roberts A."/>
            <person name="Saif S."/>
            <person name="Shea T.D."/>
            <person name="Shenoy N."/>
            <person name="Sisk P."/>
            <person name="Stolte C."/>
            <person name="Sykes S.N."/>
            <person name="Thomson T."/>
            <person name="Walk T."/>
            <person name="White J."/>
            <person name="Yandava C."/>
            <person name="Straight P."/>
            <person name="Clardy J."/>
            <person name="Hung D."/>
            <person name="Kolter R."/>
            <person name="Mekalanos J."/>
            <person name="Walker S."/>
            <person name="Walsh C.T."/>
            <person name="Wieland-Brown L.C."/>
            <person name="Haas B."/>
            <person name="Nusbaum C."/>
            <person name="Birren B."/>
        </authorList>
    </citation>
    <scope>NUCLEOTIDE SEQUENCE [LARGE SCALE GENOMIC DNA]</scope>
    <source>
        <strain evidence="3">ATCC 25486 / DSM 40338 / CBS 914.69 / JCM 4507 / NBRC 13074 / NRRL 2958 / 5647</strain>
    </source>
</reference>
<dbReference type="EMBL" id="CM000950">
    <property type="protein sequence ID" value="EFH30941.1"/>
    <property type="molecule type" value="Genomic_DNA"/>
</dbReference>
<evidence type="ECO:0000256" key="1">
    <source>
        <dbReference type="SAM" id="MobiDB-lite"/>
    </source>
</evidence>
<feature type="compositionally biased region" description="Low complexity" evidence="1">
    <location>
        <begin position="155"/>
        <end position="164"/>
    </location>
</feature>
<sequence length="274" mass="29086">FSFAGSVAGRGVLTITHTGTGDPPLRTTYEPVRPLVEEGAAVTAGQVVASVEPGASHCRGCLHWGLRRGTEYLDPLTLLPPSLLRRGPSRLLPVFGVPAPRTTATPLSPAATAGPGDLLHAALLLATGTAAHHTLRRRPGSVDPAGPVHRRRRGPVPLLRTRPTQAIPQERPGGAGPPRRWRRVALQRTQPCGSTPQHRSGRGSPNSAGRCRGPAPLLRTRPTQVIPQERPGGAGPTRRWRRVAPWRTRPTEAPPQHRSGRGSPNSAGPTTVPL</sequence>
<dbReference type="InterPro" id="IPR011055">
    <property type="entry name" value="Dup_hybrid_motif"/>
</dbReference>
<gene>
    <name evidence="2" type="ORF">SSDG_06162</name>
</gene>
<protein>
    <submittedName>
        <fullName evidence="2">M23 family peptidase</fullName>
    </submittedName>
</protein>
<dbReference type="HOGENOM" id="CLU_1017483_0_0_11"/>